<evidence type="ECO:0000256" key="1">
    <source>
        <dbReference type="SAM" id="Phobius"/>
    </source>
</evidence>
<dbReference type="STRING" id="1635173.WH52_09295"/>
<keyword evidence="1" id="KW-0472">Membrane</keyword>
<keyword evidence="3" id="KW-0540">Nuclease</keyword>
<keyword evidence="3" id="KW-0255">Endonuclease</keyword>
<dbReference type="GO" id="GO:0004519">
    <property type="term" value="F:endonuclease activity"/>
    <property type="evidence" value="ECO:0007669"/>
    <property type="project" value="UniProtKB-KW"/>
</dbReference>
<dbReference type="GO" id="GO:0006506">
    <property type="term" value="P:GPI anchor biosynthetic process"/>
    <property type="evidence" value="ECO:0007669"/>
    <property type="project" value="TreeGrafter"/>
</dbReference>
<dbReference type="GO" id="GO:0016020">
    <property type="term" value="C:membrane"/>
    <property type="evidence" value="ECO:0007669"/>
    <property type="project" value="GOC"/>
</dbReference>
<evidence type="ECO:0000259" key="2">
    <source>
        <dbReference type="Pfam" id="PF03372"/>
    </source>
</evidence>
<evidence type="ECO:0000313" key="4">
    <source>
        <dbReference type="Proteomes" id="UP000194221"/>
    </source>
</evidence>
<keyword evidence="1" id="KW-1133">Transmembrane helix</keyword>
<feature type="transmembrane region" description="Helical" evidence="1">
    <location>
        <begin position="33"/>
        <end position="55"/>
    </location>
</feature>
<sequence>MRKIVLFFNSVFAAALLLSYALPYISPRLIPSLAVFSLFVPLLIIVNVLFLIYWLIKLHKNFILSALILGIGWYIAPPFFKFSKKEVVLNEDLKVMSYNVRLFNHYKHEDDITTEQKIYEFVNKQSPDIIAFQEFYNSKLLDIKLPYKYIKTKSKTNKFGLAIYSKYPIVNSGSLNFEHSANNTIFIDIVKKKDTIRIYNVHLESLKINPKKENFGEKDSERLFQRLKNGFEKQVAQTEHILQHEYSWKGKKIICGDFNNTAYSWAYQKLSKNKKDAFVEAGFGMGKSFRYIYPMRIDFILTDENATVNQFKTFSKIKYSDHYPILTRMHW</sequence>
<evidence type="ECO:0000313" key="3">
    <source>
        <dbReference type="EMBL" id="OSY87629.1"/>
    </source>
</evidence>
<comment type="caution">
    <text evidence="3">The sequence shown here is derived from an EMBL/GenBank/DDBJ whole genome shotgun (WGS) entry which is preliminary data.</text>
</comment>
<proteinExistence type="predicted"/>
<reference evidence="3 4" key="1">
    <citation type="submission" date="2015-03" db="EMBL/GenBank/DDBJ databases">
        <title>Genome sequence of Tenacibaculum sp. S2-2, isolated from intestinal microbiota of sea cucumber, Apostichopus japonicas.</title>
        <authorList>
            <person name="Shao Z."/>
            <person name="Wang L."/>
            <person name="Li X."/>
        </authorList>
    </citation>
    <scope>NUCLEOTIDE SEQUENCE [LARGE SCALE GENOMIC DNA]</scope>
    <source>
        <strain evidence="3 4">S2-2</strain>
    </source>
</reference>
<keyword evidence="1" id="KW-0812">Transmembrane</keyword>
<dbReference type="OrthoDB" id="635146at2"/>
<dbReference type="InterPro" id="IPR005135">
    <property type="entry name" value="Endo/exonuclease/phosphatase"/>
</dbReference>
<dbReference type="Proteomes" id="UP000194221">
    <property type="component" value="Unassembled WGS sequence"/>
</dbReference>
<feature type="domain" description="Endonuclease/exonuclease/phosphatase" evidence="2">
    <location>
        <begin position="96"/>
        <end position="322"/>
    </location>
</feature>
<dbReference type="InterPro" id="IPR051916">
    <property type="entry name" value="GPI-anchor_lipid_remodeler"/>
</dbReference>
<dbReference type="PANTHER" id="PTHR14859:SF15">
    <property type="entry name" value="ENDONUCLEASE_EXONUCLEASE_PHOSPHATASE DOMAIN-CONTAINING PROTEIN"/>
    <property type="match status" value="1"/>
</dbReference>
<dbReference type="EMBL" id="LAPZ01000007">
    <property type="protein sequence ID" value="OSY87629.1"/>
    <property type="molecule type" value="Genomic_DNA"/>
</dbReference>
<keyword evidence="4" id="KW-1185">Reference proteome</keyword>
<dbReference type="AlphaFoldDB" id="A0A1Y2PD11"/>
<protein>
    <submittedName>
        <fullName evidence="3">Endonuclease</fullName>
    </submittedName>
</protein>
<dbReference type="PANTHER" id="PTHR14859">
    <property type="entry name" value="CALCOFLUOR WHITE HYPERSENSITIVE PROTEIN PRECURSOR"/>
    <property type="match status" value="1"/>
</dbReference>
<accession>A0A1Y2PD11</accession>
<dbReference type="InParanoid" id="A0A1Y2PD11"/>
<feature type="transmembrane region" description="Helical" evidence="1">
    <location>
        <begin position="62"/>
        <end position="80"/>
    </location>
</feature>
<organism evidence="3 4">
    <name type="scientific">Tenacibaculum holothuriorum</name>
    <dbReference type="NCBI Taxonomy" id="1635173"/>
    <lineage>
        <taxon>Bacteria</taxon>
        <taxon>Pseudomonadati</taxon>
        <taxon>Bacteroidota</taxon>
        <taxon>Flavobacteriia</taxon>
        <taxon>Flavobacteriales</taxon>
        <taxon>Flavobacteriaceae</taxon>
        <taxon>Tenacibaculum</taxon>
    </lineage>
</organism>
<dbReference type="RefSeq" id="WP_086030685.1">
    <property type="nucleotide sequence ID" value="NZ_LAPZ01000007.1"/>
</dbReference>
<dbReference type="SUPFAM" id="SSF56219">
    <property type="entry name" value="DNase I-like"/>
    <property type="match status" value="1"/>
</dbReference>
<name>A0A1Y2PD11_9FLAO</name>
<dbReference type="Gene3D" id="3.60.10.10">
    <property type="entry name" value="Endonuclease/exonuclease/phosphatase"/>
    <property type="match status" value="1"/>
</dbReference>
<dbReference type="InterPro" id="IPR036691">
    <property type="entry name" value="Endo/exonu/phosph_ase_sf"/>
</dbReference>
<dbReference type="CDD" id="cd09084">
    <property type="entry name" value="EEP-2"/>
    <property type="match status" value="1"/>
</dbReference>
<dbReference type="Pfam" id="PF03372">
    <property type="entry name" value="Exo_endo_phos"/>
    <property type="match status" value="1"/>
</dbReference>
<keyword evidence="3" id="KW-0378">Hydrolase</keyword>
<gene>
    <name evidence="3" type="ORF">WH52_09295</name>
</gene>